<gene>
    <name evidence="7" type="ORF">UY98_C0006G0008</name>
</gene>
<sequence length="120" mass="12916">MSHLTEDQLNDFRATLEAERDSLDEELAEHGKSVGGDWQGNKGGLEGGEADPTDAADSIEELVTNVPLVEELEKRRKEIEAALKKMDKGAYGHCDVCGAEVPTDRLEANPAAATCVAHAR</sequence>
<evidence type="ECO:0000256" key="2">
    <source>
        <dbReference type="ARBA" id="ARBA00022771"/>
    </source>
</evidence>
<proteinExistence type="predicted"/>
<dbReference type="PANTHER" id="PTHR33823:SF4">
    <property type="entry name" value="GENERAL STRESS PROTEIN 16O"/>
    <property type="match status" value="1"/>
</dbReference>
<feature type="region of interest" description="Disordered" evidence="5">
    <location>
        <begin position="1"/>
        <end position="55"/>
    </location>
</feature>
<evidence type="ECO:0000256" key="3">
    <source>
        <dbReference type="ARBA" id="ARBA00022833"/>
    </source>
</evidence>
<evidence type="ECO:0000313" key="7">
    <source>
        <dbReference type="EMBL" id="KKW47791.1"/>
    </source>
</evidence>
<evidence type="ECO:0000256" key="5">
    <source>
        <dbReference type="SAM" id="MobiDB-lite"/>
    </source>
</evidence>
<dbReference type="InterPro" id="IPR037187">
    <property type="entry name" value="DnaK_N"/>
</dbReference>
<dbReference type="SUPFAM" id="SSF109635">
    <property type="entry name" value="DnaK suppressor protein DksA, alpha-hairpin domain"/>
    <property type="match status" value="1"/>
</dbReference>
<name>A0A0G1YX02_9BACT</name>
<keyword evidence="3" id="KW-0862">Zinc</keyword>
<evidence type="ECO:0000313" key="8">
    <source>
        <dbReference type="Proteomes" id="UP000034789"/>
    </source>
</evidence>
<dbReference type="EMBL" id="LCSD01000006">
    <property type="protein sequence ID" value="KKW47791.1"/>
    <property type="molecule type" value="Genomic_DNA"/>
</dbReference>
<comment type="caution">
    <text evidence="7">The sequence shown here is derived from an EMBL/GenBank/DDBJ whole genome shotgun (WGS) entry which is preliminary data.</text>
</comment>
<dbReference type="PROSITE" id="PS51128">
    <property type="entry name" value="ZF_DKSA_2"/>
    <property type="match status" value="1"/>
</dbReference>
<dbReference type="InterPro" id="IPR000962">
    <property type="entry name" value="Znf_DskA_TraR"/>
</dbReference>
<organism evidence="7 8">
    <name type="scientific">Candidatus Kaiserbacteria bacterium GW2011_GWA2_58_9</name>
    <dbReference type="NCBI Taxonomy" id="1618672"/>
    <lineage>
        <taxon>Bacteria</taxon>
        <taxon>Candidatus Kaiseribacteriota</taxon>
    </lineage>
</organism>
<feature type="compositionally biased region" description="Gly residues" evidence="5">
    <location>
        <begin position="33"/>
        <end position="47"/>
    </location>
</feature>
<feature type="domain" description="Zinc finger DksA/TraR C4-type" evidence="6">
    <location>
        <begin position="89"/>
        <end position="117"/>
    </location>
</feature>
<feature type="zinc finger region" description="dksA C4-type" evidence="4">
    <location>
        <begin position="94"/>
        <end position="118"/>
    </location>
</feature>
<reference evidence="7 8" key="1">
    <citation type="journal article" date="2015" name="Nature">
        <title>rRNA introns, odd ribosomes, and small enigmatic genomes across a large radiation of phyla.</title>
        <authorList>
            <person name="Brown C.T."/>
            <person name="Hug L.A."/>
            <person name="Thomas B.C."/>
            <person name="Sharon I."/>
            <person name="Castelle C.J."/>
            <person name="Singh A."/>
            <person name="Wilkins M.J."/>
            <person name="Williams K.H."/>
            <person name="Banfield J.F."/>
        </authorList>
    </citation>
    <scope>NUCLEOTIDE SEQUENCE [LARGE SCALE GENOMIC DNA]</scope>
</reference>
<dbReference type="PANTHER" id="PTHR33823">
    <property type="entry name" value="RNA POLYMERASE-BINDING TRANSCRIPTION FACTOR DKSA-RELATED"/>
    <property type="match status" value="1"/>
</dbReference>
<keyword evidence="2" id="KW-0863">Zinc-finger</keyword>
<dbReference type="SUPFAM" id="SSF57716">
    <property type="entry name" value="Glucocorticoid receptor-like (DNA-binding domain)"/>
    <property type="match status" value="1"/>
</dbReference>
<protein>
    <submittedName>
        <fullName evidence="7">Transcriptional regulator, TraR/DksA family protein</fullName>
    </submittedName>
</protein>
<dbReference type="GO" id="GO:0008270">
    <property type="term" value="F:zinc ion binding"/>
    <property type="evidence" value="ECO:0007669"/>
    <property type="project" value="UniProtKB-KW"/>
</dbReference>
<keyword evidence="1" id="KW-0479">Metal-binding</keyword>
<dbReference type="Gene3D" id="1.20.120.910">
    <property type="entry name" value="DksA, coiled-coil domain"/>
    <property type="match status" value="1"/>
</dbReference>
<accession>A0A0G1YX02</accession>
<dbReference type="AlphaFoldDB" id="A0A0G1YX02"/>
<evidence type="ECO:0000259" key="6">
    <source>
        <dbReference type="Pfam" id="PF01258"/>
    </source>
</evidence>
<dbReference type="Pfam" id="PF01258">
    <property type="entry name" value="zf-dskA_traR"/>
    <property type="match status" value="1"/>
</dbReference>
<evidence type="ECO:0000256" key="1">
    <source>
        <dbReference type="ARBA" id="ARBA00022723"/>
    </source>
</evidence>
<evidence type="ECO:0000256" key="4">
    <source>
        <dbReference type="PROSITE-ProRule" id="PRU00510"/>
    </source>
</evidence>
<dbReference type="Proteomes" id="UP000034789">
    <property type="component" value="Unassembled WGS sequence"/>
</dbReference>